<accession>A0ABV3FYB3</accession>
<organism evidence="1 2">
    <name type="scientific">Nocardia aurea</name>
    <dbReference type="NCBI Taxonomy" id="2144174"/>
    <lineage>
        <taxon>Bacteria</taxon>
        <taxon>Bacillati</taxon>
        <taxon>Actinomycetota</taxon>
        <taxon>Actinomycetes</taxon>
        <taxon>Mycobacteriales</taxon>
        <taxon>Nocardiaceae</taxon>
        <taxon>Nocardia</taxon>
    </lineage>
</organism>
<evidence type="ECO:0000313" key="1">
    <source>
        <dbReference type="EMBL" id="MEV0710425.1"/>
    </source>
</evidence>
<evidence type="ECO:0000313" key="2">
    <source>
        <dbReference type="Proteomes" id="UP001551695"/>
    </source>
</evidence>
<dbReference type="Proteomes" id="UP001551695">
    <property type="component" value="Unassembled WGS sequence"/>
</dbReference>
<protein>
    <submittedName>
        <fullName evidence="1">Uncharacterized protein</fullName>
    </submittedName>
</protein>
<comment type="caution">
    <text evidence="1">The sequence shown here is derived from an EMBL/GenBank/DDBJ whole genome shotgun (WGS) entry which is preliminary data.</text>
</comment>
<gene>
    <name evidence="1" type="ORF">AB0I48_22935</name>
</gene>
<keyword evidence="2" id="KW-1185">Reference proteome</keyword>
<sequence>MAQTPAIHVGSDTRAKSQADALRDAEFAIRETGLAVTFSSDPHIGGAGDLDGSGVAVLVTCLPQGSRTFIEVVGASDNSSAAEQARNRIRTITMGPPS</sequence>
<name>A0ABV3FYB3_9NOCA</name>
<dbReference type="RefSeq" id="WP_157978543.1">
    <property type="nucleotide sequence ID" value="NZ_JBEXKW010000018.1"/>
</dbReference>
<proteinExistence type="predicted"/>
<reference evidence="1 2" key="1">
    <citation type="submission" date="2024-06" db="EMBL/GenBank/DDBJ databases">
        <title>The Natural Products Discovery Center: Release of the First 8490 Sequenced Strains for Exploring Actinobacteria Biosynthetic Diversity.</title>
        <authorList>
            <person name="Kalkreuter E."/>
            <person name="Kautsar S.A."/>
            <person name="Yang D."/>
            <person name="Bader C.D."/>
            <person name="Teijaro C.N."/>
            <person name="Fluegel L."/>
            <person name="Davis C.M."/>
            <person name="Simpson J.R."/>
            <person name="Lauterbach L."/>
            <person name="Steele A.D."/>
            <person name="Gui C."/>
            <person name="Meng S."/>
            <person name="Li G."/>
            <person name="Viehrig K."/>
            <person name="Ye F."/>
            <person name="Su P."/>
            <person name="Kiefer A.F."/>
            <person name="Nichols A."/>
            <person name="Cepeda A.J."/>
            <person name="Yan W."/>
            <person name="Fan B."/>
            <person name="Jiang Y."/>
            <person name="Adhikari A."/>
            <person name="Zheng C.-J."/>
            <person name="Schuster L."/>
            <person name="Cowan T.M."/>
            <person name="Smanski M.J."/>
            <person name="Chevrette M.G."/>
            <person name="De Carvalho L.P.S."/>
            <person name="Shen B."/>
        </authorList>
    </citation>
    <scope>NUCLEOTIDE SEQUENCE [LARGE SCALE GENOMIC DNA]</scope>
    <source>
        <strain evidence="1 2">NPDC050403</strain>
    </source>
</reference>
<dbReference type="EMBL" id="JBFAKC010000010">
    <property type="protein sequence ID" value="MEV0710425.1"/>
    <property type="molecule type" value="Genomic_DNA"/>
</dbReference>